<proteinExistence type="predicted"/>
<dbReference type="EMBL" id="JAINUG010000127">
    <property type="protein sequence ID" value="KAJ8394328.1"/>
    <property type="molecule type" value="Genomic_DNA"/>
</dbReference>
<comment type="caution">
    <text evidence="1">The sequence shown here is derived from an EMBL/GenBank/DDBJ whole genome shotgun (WGS) entry which is preliminary data.</text>
</comment>
<evidence type="ECO:0000313" key="2">
    <source>
        <dbReference type="Proteomes" id="UP001221898"/>
    </source>
</evidence>
<sequence>MLQRPGDVGNWRGCDGLDALVRVKRPGVVEGSGGGGITLTCGLQQQIQTQQAPGSSTALLSKLCVSTSSSLLGPDGYRGDKLGSERDEKPSVRFCFLTAHPPGRSEQEQH</sequence>
<name>A0AAD7S1Q4_9TELE</name>
<reference evidence="1" key="1">
    <citation type="journal article" date="2023" name="Science">
        <title>Genome structures resolve the early diversification of teleost fishes.</title>
        <authorList>
            <person name="Parey E."/>
            <person name="Louis A."/>
            <person name="Montfort J."/>
            <person name="Bouchez O."/>
            <person name="Roques C."/>
            <person name="Iampietro C."/>
            <person name="Lluch J."/>
            <person name="Castinel A."/>
            <person name="Donnadieu C."/>
            <person name="Desvignes T."/>
            <person name="Floi Bucao C."/>
            <person name="Jouanno E."/>
            <person name="Wen M."/>
            <person name="Mejri S."/>
            <person name="Dirks R."/>
            <person name="Jansen H."/>
            <person name="Henkel C."/>
            <person name="Chen W.J."/>
            <person name="Zahm M."/>
            <person name="Cabau C."/>
            <person name="Klopp C."/>
            <person name="Thompson A.W."/>
            <person name="Robinson-Rechavi M."/>
            <person name="Braasch I."/>
            <person name="Lecointre G."/>
            <person name="Bobe J."/>
            <person name="Postlethwait J.H."/>
            <person name="Berthelot C."/>
            <person name="Roest Crollius H."/>
            <person name="Guiguen Y."/>
        </authorList>
    </citation>
    <scope>NUCLEOTIDE SEQUENCE</scope>
    <source>
        <strain evidence="1">NC1722</strain>
    </source>
</reference>
<dbReference type="AlphaFoldDB" id="A0AAD7S1Q4"/>
<protein>
    <submittedName>
        <fullName evidence="1">Uncharacterized protein</fullName>
    </submittedName>
</protein>
<organism evidence="1 2">
    <name type="scientific">Aldrovandia affinis</name>
    <dbReference type="NCBI Taxonomy" id="143900"/>
    <lineage>
        <taxon>Eukaryota</taxon>
        <taxon>Metazoa</taxon>
        <taxon>Chordata</taxon>
        <taxon>Craniata</taxon>
        <taxon>Vertebrata</taxon>
        <taxon>Euteleostomi</taxon>
        <taxon>Actinopterygii</taxon>
        <taxon>Neopterygii</taxon>
        <taxon>Teleostei</taxon>
        <taxon>Notacanthiformes</taxon>
        <taxon>Halosauridae</taxon>
        <taxon>Aldrovandia</taxon>
    </lineage>
</organism>
<dbReference type="Proteomes" id="UP001221898">
    <property type="component" value="Unassembled WGS sequence"/>
</dbReference>
<accession>A0AAD7S1Q4</accession>
<keyword evidence="2" id="KW-1185">Reference proteome</keyword>
<gene>
    <name evidence="1" type="ORF">AAFF_G00047350</name>
</gene>
<evidence type="ECO:0000313" key="1">
    <source>
        <dbReference type="EMBL" id="KAJ8394328.1"/>
    </source>
</evidence>